<dbReference type="Proteomes" id="UP000237631">
    <property type="component" value="Unassembled WGS sequence"/>
</dbReference>
<dbReference type="OrthoDB" id="72269at2759"/>
<protein>
    <submittedName>
        <fullName evidence="2">Uncharacterized protein</fullName>
    </submittedName>
</protein>
<name>A0A2S6CLR9_9PEZI</name>
<gene>
    <name evidence="2" type="ORF">CBER1_11234</name>
</gene>
<proteinExistence type="predicted"/>
<evidence type="ECO:0000256" key="1">
    <source>
        <dbReference type="SAM" id="Phobius"/>
    </source>
</evidence>
<evidence type="ECO:0000313" key="3">
    <source>
        <dbReference type="Proteomes" id="UP000237631"/>
    </source>
</evidence>
<reference evidence="3" key="1">
    <citation type="journal article" date="2017" name="bioRxiv">
        <title>Conservation of a gene cluster reveals novel cercosporin biosynthetic mechanisms and extends production to the genus Colletotrichum.</title>
        <authorList>
            <person name="de Jonge R."/>
            <person name="Ebert M.K."/>
            <person name="Huitt-Roehl C.R."/>
            <person name="Pal P."/>
            <person name="Suttle J.C."/>
            <person name="Spanner R.E."/>
            <person name="Neubauer J.D."/>
            <person name="Jurick W.M.II."/>
            <person name="Stott K.A."/>
            <person name="Secor G.A."/>
            <person name="Thomma B.P.H.J."/>
            <person name="Van de Peer Y."/>
            <person name="Townsend C.A."/>
            <person name="Bolton M.D."/>
        </authorList>
    </citation>
    <scope>NUCLEOTIDE SEQUENCE [LARGE SCALE GENOMIC DNA]</scope>
    <source>
        <strain evidence="3">CBS538.71</strain>
    </source>
</reference>
<keyword evidence="1" id="KW-0812">Transmembrane</keyword>
<evidence type="ECO:0000313" key="2">
    <source>
        <dbReference type="EMBL" id="PPJ60663.1"/>
    </source>
</evidence>
<feature type="transmembrane region" description="Helical" evidence="1">
    <location>
        <begin position="68"/>
        <end position="87"/>
    </location>
</feature>
<feature type="transmembrane region" description="Helical" evidence="1">
    <location>
        <begin position="20"/>
        <end position="47"/>
    </location>
</feature>
<comment type="caution">
    <text evidence="2">The sequence shown here is derived from an EMBL/GenBank/DDBJ whole genome shotgun (WGS) entry which is preliminary data.</text>
</comment>
<accession>A0A2S6CLR9</accession>
<keyword evidence="1" id="KW-1133">Transmembrane helix</keyword>
<dbReference type="AlphaFoldDB" id="A0A2S6CLR9"/>
<keyword evidence="3" id="KW-1185">Reference proteome</keyword>
<dbReference type="EMBL" id="PNEN01000231">
    <property type="protein sequence ID" value="PPJ60663.1"/>
    <property type="molecule type" value="Genomic_DNA"/>
</dbReference>
<sequence length="220" mass="24413">MIMLLGARADLSGNSSGFVFATYLFEMGCETIGVGLFTPIWCIVHLLMTTAPRSDAKVKRVSKNKNNVRVLGYALLVGHALPTVLMMHLKPDGEGIASQQLWTMLRALHPVWVFVAFKVFETLFGGQPAADQPAEQLRLSRRNPLQFSIVHINCLAMMFGGHIFPTWVREEVLSEISVSTMFVPGPFWTGEEVSFVKGVAMFVQWDYLCSAGAMVIWAIS</sequence>
<dbReference type="STRING" id="357750.A0A2S6CLR9"/>
<organism evidence="2 3">
    <name type="scientific">Cercospora berteroae</name>
    <dbReference type="NCBI Taxonomy" id="357750"/>
    <lineage>
        <taxon>Eukaryota</taxon>
        <taxon>Fungi</taxon>
        <taxon>Dikarya</taxon>
        <taxon>Ascomycota</taxon>
        <taxon>Pezizomycotina</taxon>
        <taxon>Dothideomycetes</taxon>
        <taxon>Dothideomycetidae</taxon>
        <taxon>Mycosphaerellales</taxon>
        <taxon>Mycosphaerellaceae</taxon>
        <taxon>Cercospora</taxon>
    </lineage>
</organism>
<keyword evidence="1" id="KW-0472">Membrane</keyword>